<organism evidence="1 2">
    <name type="scientific">Chaetomidium leptoderma</name>
    <dbReference type="NCBI Taxonomy" id="669021"/>
    <lineage>
        <taxon>Eukaryota</taxon>
        <taxon>Fungi</taxon>
        <taxon>Dikarya</taxon>
        <taxon>Ascomycota</taxon>
        <taxon>Pezizomycotina</taxon>
        <taxon>Sordariomycetes</taxon>
        <taxon>Sordariomycetidae</taxon>
        <taxon>Sordariales</taxon>
        <taxon>Chaetomiaceae</taxon>
        <taxon>Chaetomidium</taxon>
    </lineage>
</organism>
<dbReference type="AlphaFoldDB" id="A0AAN6VGE0"/>
<evidence type="ECO:0000313" key="1">
    <source>
        <dbReference type="EMBL" id="KAK4150604.1"/>
    </source>
</evidence>
<keyword evidence="2" id="KW-1185">Reference proteome</keyword>
<name>A0AAN6VGE0_9PEZI</name>
<dbReference type="EMBL" id="MU857060">
    <property type="protein sequence ID" value="KAK4150604.1"/>
    <property type="molecule type" value="Genomic_DNA"/>
</dbReference>
<gene>
    <name evidence="1" type="ORF">C8A00DRAFT_36778</name>
</gene>
<accession>A0AAN6VGE0</accession>
<reference evidence="1" key="1">
    <citation type="journal article" date="2023" name="Mol. Phylogenet. Evol.">
        <title>Genome-scale phylogeny and comparative genomics of the fungal order Sordariales.</title>
        <authorList>
            <person name="Hensen N."/>
            <person name="Bonometti L."/>
            <person name="Westerberg I."/>
            <person name="Brannstrom I.O."/>
            <person name="Guillou S."/>
            <person name="Cros-Aarteil S."/>
            <person name="Calhoun S."/>
            <person name="Haridas S."/>
            <person name="Kuo A."/>
            <person name="Mondo S."/>
            <person name="Pangilinan J."/>
            <person name="Riley R."/>
            <person name="LaButti K."/>
            <person name="Andreopoulos B."/>
            <person name="Lipzen A."/>
            <person name="Chen C."/>
            <person name="Yan M."/>
            <person name="Daum C."/>
            <person name="Ng V."/>
            <person name="Clum A."/>
            <person name="Steindorff A."/>
            <person name="Ohm R.A."/>
            <person name="Martin F."/>
            <person name="Silar P."/>
            <person name="Natvig D.O."/>
            <person name="Lalanne C."/>
            <person name="Gautier V."/>
            <person name="Ament-Velasquez S.L."/>
            <person name="Kruys A."/>
            <person name="Hutchinson M.I."/>
            <person name="Powell A.J."/>
            <person name="Barry K."/>
            <person name="Miller A.N."/>
            <person name="Grigoriev I.V."/>
            <person name="Debuchy R."/>
            <person name="Gladieux P."/>
            <person name="Hiltunen Thoren M."/>
            <person name="Johannesson H."/>
        </authorList>
    </citation>
    <scope>NUCLEOTIDE SEQUENCE</scope>
    <source>
        <strain evidence="1">CBS 538.74</strain>
    </source>
</reference>
<reference evidence="1" key="2">
    <citation type="submission" date="2023-05" db="EMBL/GenBank/DDBJ databases">
        <authorList>
            <consortium name="Lawrence Berkeley National Laboratory"/>
            <person name="Steindorff A."/>
            <person name="Hensen N."/>
            <person name="Bonometti L."/>
            <person name="Westerberg I."/>
            <person name="Brannstrom I.O."/>
            <person name="Guillou S."/>
            <person name="Cros-Aarteil S."/>
            <person name="Calhoun S."/>
            <person name="Haridas S."/>
            <person name="Kuo A."/>
            <person name="Mondo S."/>
            <person name="Pangilinan J."/>
            <person name="Riley R."/>
            <person name="Labutti K."/>
            <person name="Andreopoulos B."/>
            <person name="Lipzen A."/>
            <person name="Chen C."/>
            <person name="Yanf M."/>
            <person name="Daum C."/>
            <person name="Ng V."/>
            <person name="Clum A."/>
            <person name="Ohm R."/>
            <person name="Martin F."/>
            <person name="Silar P."/>
            <person name="Natvig D."/>
            <person name="Lalanne C."/>
            <person name="Gautier V."/>
            <person name="Ament-Velasquez S.L."/>
            <person name="Kruys A."/>
            <person name="Hutchinson M.I."/>
            <person name="Powell A.J."/>
            <person name="Barry K."/>
            <person name="Miller A.N."/>
            <person name="Grigoriev I.V."/>
            <person name="Debuchy R."/>
            <person name="Gladieux P."/>
            <person name="Thoren M.H."/>
            <person name="Johannesson H."/>
        </authorList>
    </citation>
    <scope>NUCLEOTIDE SEQUENCE</scope>
    <source>
        <strain evidence="1">CBS 538.74</strain>
    </source>
</reference>
<evidence type="ECO:0000313" key="2">
    <source>
        <dbReference type="Proteomes" id="UP001302745"/>
    </source>
</evidence>
<feature type="non-terminal residue" evidence="1">
    <location>
        <position position="93"/>
    </location>
</feature>
<sequence>MSTHIADCEALIEEALPALCADGAYHVSVETTPGRVVESYPSLPVALYAQGLAENAVIVNLMMPRIRAFLKRLASNGVGSEGIHDNVRYRFLM</sequence>
<comment type="caution">
    <text evidence="1">The sequence shown here is derived from an EMBL/GenBank/DDBJ whole genome shotgun (WGS) entry which is preliminary data.</text>
</comment>
<dbReference type="Proteomes" id="UP001302745">
    <property type="component" value="Unassembled WGS sequence"/>
</dbReference>
<proteinExistence type="predicted"/>
<protein>
    <submittedName>
        <fullName evidence="1">Uncharacterized protein</fullName>
    </submittedName>
</protein>